<evidence type="ECO:0000313" key="1">
    <source>
        <dbReference type="EMBL" id="GAI35326.1"/>
    </source>
</evidence>
<proteinExistence type="predicted"/>
<dbReference type="EMBL" id="BARV01023315">
    <property type="protein sequence ID" value="GAI35326.1"/>
    <property type="molecule type" value="Genomic_DNA"/>
</dbReference>
<feature type="non-terminal residue" evidence="1">
    <location>
        <position position="269"/>
    </location>
</feature>
<gene>
    <name evidence="1" type="ORF">S06H3_38274</name>
</gene>
<name>X1NYP3_9ZZZZ</name>
<reference evidence="1" key="1">
    <citation type="journal article" date="2014" name="Front. Microbiol.">
        <title>High frequency of phylogenetically diverse reductive dehalogenase-homologous genes in deep subseafloor sedimentary metagenomes.</title>
        <authorList>
            <person name="Kawai M."/>
            <person name="Futagami T."/>
            <person name="Toyoda A."/>
            <person name="Takaki Y."/>
            <person name="Nishi S."/>
            <person name="Hori S."/>
            <person name="Arai W."/>
            <person name="Tsubouchi T."/>
            <person name="Morono Y."/>
            <person name="Uchiyama I."/>
            <person name="Ito T."/>
            <person name="Fujiyama A."/>
            <person name="Inagaki F."/>
            <person name="Takami H."/>
        </authorList>
    </citation>
    <scope>NUCLEOTIDE SEQUENCE</scope>
    <source>
        <strain evidence="1">Expedition CK06-06</strain>
    </source>
</reference>
<sequence>LLAEIDDKIATSTGYTKELWEARKAIALGFPTVDSFTIDYRWWADWEQRFRSWINASAVSVLTLDNVLIPGGASTVEVGFFVKYGGAIGLSPVTVSLYSDETLLDSIESVLVPPENVPQILSVDMPASIHQYEGIRPTVTIRLPELRANSQEYTFSMFISRYLPSRWWHEPGTTYVAPFGYEIAWVRYMSESLVNKRVALGCSPNSYLPLDAPDDIYVIKGVWDTSVGIGKPVIVYLSPGVYPVVAKLQSWRVGVESDGCGVYWYGEPT</sequence>
<accession>X1NYP3</accession>
<protein>
    <submittedName>
        <fullName evidence="1">Uncharacterized protein</fullName>
    </submittedName>
</protein>
<feature type="non-terminal residue" evidence="1">
    <location>
        <position position="1"/>
    </location>
</feature>
<comment type="caution">
    <text evidence="1">The sequence shown here is derived from an EMBL/GenBank/DDBJ whole genome shotgun (WGS) entry which is preliminary data.</text>
</comment>
<organism evidence="1">
    <name type="scientific">marine sediment metagenome</name>
    <dbReference type="NCBI Taxonomy" id="412755"/>
    <lineage>
        <taxon>unclassified sequences</taxon>
        <taxon>metagenomes</taxon>
        <taxon>ecological metagenomes</taxon>
    </lineage>
</organism>
<dbReference type="AlphaFoldDB" id="X1NYP3"/>